<evidence type="ECO:0000313" key="3">
    <source>
        <dbReference type="Proteomes" id="UP001164459"/>
    </source>
</evidence>
<dbReference type="EMBL" id="CP114040">
    <property type="protein sequence ID" value="WAS90532.1"/>
    <property type="molecule type" value="Genomic_DNA"/>
</dbReference>
<dbReference type="Proteomes" id="UP001164459">
    <property type="component" value="Chromosome"/>
</dbReference>
<feature type="region of interest" description="Disordered" evidence="1">
    <location>
        <begin position="25"/>
        <end position="80"/>
    </location>
</feature>
<organism evidence="2 3">
    <name type="scientific">Nannocystis punicea</name>
    <dbReference type="NCBI Taxonomy" id="2995304"/>
    <lineage>
        <taxon>Bacteria</taxon>
        <taxon>Pseudomonadati</taxon>
        <taxon>Myxococcota</taxon>
        <taxon>Polyangia</taxon>
        <taxon>Nannocystales</taxon>
        <taxon>Nannocystaceae</taxon>
        <taxon>Nannocystis</taxon>
    </lineage>
</organism>
<evidence type="ECO:0000256" key="1">
    <source>
        <dbReference type="SAM" id="MobiDB-lite"/>
    </source>
</evidence>
<gene>
    <name evidence="2" type="ORF">O0S08_30460</name>
</gene>
<evidence type="ECO:0000313" key="2">
    <source>
        <dbReference type="EMBL" id="WAS90532.1"/>
    </source>
</evidence>
<name>A0ABY7GU98_9BACT</name>
<feature type="compositionally biased region" description="Low complexity" evidence="1">
    <location>
        <begin position="25"/>
        <end position="57"/>
    </location>
</feature>
<dbReference type="RefSeq" id="WP_269032859.1">
    <property type="nucleotide sequence ID" value="NZ_CP114040.1"/>
</dbReference>
<keyword evidence="3" id="KW-1185">Reference proteome</keyword>
<accession>A0ABY7GU98</accession>
<proteinExistence type="predicted"/>
<protein>
    <submittedName>
        <fullName evidence="2">Uncharacterized protein</fullName>
    </submittedName>
</protein>
<reference evidence="2" key="1">
    <citation type="submission" date="2022-11" db="EMBL/GenBank/DDBJ databases">
        <title>Minimal conservation of predation-associated metabolite biosynthetic gene clusters underscores biosynthetic potential of Myxococcota including descriptions for ten novel species: Archangium lansinium sp. nov., Myxococcus landrumus sp. nov., Nannocystis bai.</title>
        <authorList>
            <person name="Ahearne A."/>
            <person name="Stevens C."/>
            <person name="Dowd S."/>
        </authorList>
    </citation>
    <scope>NUCLEOTIDE SEQUENCE</scope>
    <source>
        <strain evidence="2">Fl3</strain>
    </source>
</reference>
<sequence>MWPRFRPILLAFGFACGCTPRDGDTSPFTTTRPSTSGQTSTGTTDTSSSTSSSSGDTSGSGGGSGSTTELSTSSSGAVSSGQTTMLYDVGTDVDLGDPKPVGCKGKIDFLFVISRGAGMEYFQAQLLDAFPKFIDTIEAKFADFDYHIMVVDGGLEWGLSYCNDNCPSLTCKVGEDCCPTIPCPNCPNPINYGDLCCGIEDYPCGYTPSACDNTRGAGVVHPAGGDASNKLCKVDGGLRYMIKDQADLKSTFACVAQVGSSGADRVGEALAAAVYSNVNAPGGCNDGFLRDDALLMVTLISNTYDYDSKGTPGSWAASVLKAKHDDPESIVMFSILDAMPECHPADRTCPMVNMFPHHLRVDRDEPDYGTFFDQASDLVEVACADFVPPG</sequence>
<dbReference type="PROSITE" id="PS51257">
    <property type="entry name" value="PROKAR_LIPOPROTEIN"/>
    <property type="match status" value="1"/>
</dbReference>
<feature type="compositionally biased region" description="Low complexity" evidence="1">
    <location>
        <begin position="66"/>
        <end position="80"/>
    </location>
</feature>